<keyword evidence="2" id="KW-0663">Pyridoxal phosphate</keyword>
<dbReference type="Pfam" id="PF00291">
    <property type="entry name" value="PALP"/>
    <property type="match status" value="1"/>
</dbReference>
<dbReference type="AlphaFoldDB" id="A0A1F7WR98"/>
<evidence type="ECO:0000256" key="3">
    <source>
        <dbReference type="ARBA" id="ARBA00023239"/>
    </source>
</evidence>
<dbReference type="GO" id="GO:0003941">
    <property type="term" value="F:L-serine ammonia-lyase activity"/>
    <property type="evidence" value="ECO:0007669"/>
    <property type="project" value="TreeGrafter"/>
</dbReference>
<keyword evidence="3" id="KW-0456">Lyase</keyword>
<dbReference type="Gene3D" id="3.40.50.1100">
    <property type="match status" value="2"/>
</dbReference>
<evidence type="ECO:0000313" key="6">
    <source>
        <dbReference type="Proteomes" id="UP000178735"/>
    </source>
</evidence>
<gene>
    <name evidence="5" type="ORF">A2008_03820</name>
</gene>
<comment type="caution">
    <text evidence="5">The sequence shown here is derived from an EMBL/GenBank/DDBJ whole genome shotgun (WGS) entry which is preliminary data.</text>
</comment>
<sequence>MYEGNTPLVRSKAICDELGENINLFFKQENVNPSYSFKDRGVSNAVAAARYNARPGIVCCSAGNLGVSCAMYAARSNIKAVVLIPKLFANEEKIKRIQMYGASVIILDGDVDSGIKMAYEFSDKYKFDVVSHKNEFYCAGLKTMAFEICDQLGRAPDIFCAGVGSGALLGYAWKGFKQYYAEGKIDSLPVMIGIEASAVAGPARYSSGQGFAGTSILNEVSISRDENSVIDEAIIARDESSGYISAVNDEQAISLYQLMTKKEALIADISSCVSVAGLYKLKSDGVDFDNQLIIAVISGASDSSEIMYTEPHSLSRIKVIKPSLGDLESELVL</sequence>
<dbReference type="EMBL" id="MGFH01000126">
    <property type="protein sequence ID" value="OGM05107.1"/>
    <property type="molecule type" value="Genomic_DNA"/>
</dbReference>
<dbReference type="PANTHER" id="PTHR48078:SF6">
    <property type="entry name" value="L-THREONINE DEHYDRATASE CATABOLIC TDCB"/>
    <property type="match status" value="1"/>
</dbReference>
<protein>
    <recommendedName>
        <fullName evidence="4">Tryptophan synthase beta chain-like PALP domain-containing protein</fullName>
    </recommendedName>
</protein>
<dbReference type="GO" id="GO:0006565">
    <property type="term" value="P:L-serine catabolic process"/>
    <property type="evidence" value="ECO:0007669"/>
    <property type="project" value="TreeGrafter"/>
</dbReference>
<dbReference type="PANTHER" id="PTHR48078">
    <property type="entry name" value="THREONINE DEHYDRATASE, MITOCHONDRIAL-RELATED"/>
    <property type="match status" value="1"/>
</dbReference>
<dbReference type="InterPro" id="IPR050147">
    <property type="entry name" value="Ser/Thr_Dehydratase"/>
</dbReference>
<dbReference type="InterPro" id="IPR001926">
    <property type="entry name" value="TrpB-like_PALP"/>
</dbReference>
<comment type="cofactor">
    <cofactor evidence="1">
        <name>pyridoxal 5'-phosphate</name>
        <dbReference type="ChEBI" id="CHEBI:597326"/>
    </cofactor>
</comment>
<reference evidence="5 6" key="1">
    <citation type="journal article" date="2016" name="Nat. Commun.">
        <title>Thousands of microbial genomes shed light on interconnected biogeochemical processes in an aquifer system.</title>
        <authorList>
            <person name="Anantharaman K."/>
            <person name="Brown C.T."/>
            <person name="Hug L.A."/>
            <person name="Sharon I."/>
            <person name="Castelle C.J."/>
            <person name="Probst A.J."/>
            <person name="Thomas B.C."/>
            <person name="Singh A."/>
            <person name="Wilkins M.J."/>
            <person name="Karaoz U."/>
            <person name="Brodie E.L."/>
            <person name="Williams K.H."/>
            <person name="Hubbard S.S."/>
            <person name="Banfield J.F."/>
        </authorList>
    </citation>
    <scope>NUCLEOTIDE SEQUENCE [LARGE SCALE GENOMIC DNA]</scope>
</reference>
<accession>A0A1F7WR98</accession>
<dbReference type="GO" id="GO:0004794">
    <property type="term" value="F:threonine deaminase activity"/>
    <property type="evidence" value="ECO:0007669"/>
    <property type="project" value="TreeGrafter"/>
</dbReference>
<evidence type="ECO:0000256" key="1">
    <source>
        <dbReference type="ARBA" id="ARBA00001933"/>
    </source>
</evidence>
<proteinExistence type="predicted"/>
<organism evidence="5 6">
    <name type="scientific">Candidatus Wallbacteria bacterium GWC2_49_35</name>
    <dbReference type="NCBI Taxonomy" id="1817813"/>
    <lineage>
        <taxon>Bacteria</taxon>
        <taxon>Candidatus Walliibacteriota</taxon>
    </lineage>
</organism>
<evidence type="ECO:0000313" key="5">
    <source>
        <dbReference type="EMBL" id="OGM05107.1"/>
    </source>
</evidence>
<feature type="domain" description="Tryptophan synthase beta chain-like PALP" evidence="4">
    <location>
        <begin position="2"/>
        <end position="297"/>
    </location>
</feature>
<evidence type="ECO:0000256" key="2">
    <source>
        <dbReference type="ARBA" id="ARBA00022898"/>
    </source>
</evidence>
<dbReference type="GO" id="GO:0009097">
    <property type="term" value="P:isoleucine biosynthetic process"/>
    <property type="evidence" value="ECO:0007669"/>
    <property type="project" value="TreeGrafter"/>
</dbReference>
<evidence type="ECO:0000259" key="4">
    <source>
        <dbReference type="Pfam" id="PF00291"/>
    </source>
</evidence>
<dbReference type="GO" id="GO:0030170">
    <property type="term" value="F:pyridoxal phosphate binding"/>
    <property type="evidence" value="ECO:0007669"/>
    <property type="project" value="InterPro"/>
</dbReference>
<dbReference type="GO" id="GO:0006567">
    <property type="term" value="P:L-threonine catabolic process"/>
    <property type="evidence" value="ECO:0007669"/>
    <property type="project" value="TreeGrafter"/>
</dbReference>
<dbReference type="Proteomes" id="UP000178735">
    <property type="component" value="Unassembled WGS sequence"/>
</dbReference>
<dbReference type="SUPFAM" id="SSF53686">
    <property type="entry name" value="Tryptophan synthase beta subunit-like PLP-dependent enzymes"/>
    <property type="match status" value="1"/>
</dbReference>
<dbReference type="InterPro" id="IPR000634">
    <property type="entry name" value="Ser/Thr_deHydtase_PyrdxlP-BS"/>
</dbReference>
<dbReference type="PROSITE" id="PS00165">
    <property type="entry name" value="DEHYDRATASE_SER_THR"/>
    <property type="match status" value="1"/>
</dbReference>
<dbReference type="STRING" id="1817813.A2008_03820"/>
<name>A0A1F7WR98_9BACT</name>
<dbReference type="InterPro" id="IPR036052">
    <property type="entry name" value="TrpB-like_PALP_sf"/>
</dbReference>